<comment type="caution">
    <text evidence="1">The sequence shown here is derived from an EMBL/GenBank/DDBJ whole genome shotgun (WGS) entry which is preliminary data.</text>
</comment>
<dbReference type="InterPro" id="IPR008928">
    <property type="entry name" value="6-hairpin_glycosidase_sf"/>
</dbReference>
<gene>
    <name evidence="1" type="ORF">AB0H04_41140</name>
</gene>
<sequence length="677" mass="74018">MSVDVTTGSGAAVELRAEADGGCVHLPYLVAVLDAQGNAVPVPVEERTDDADGALVLVGEAGGFHARAVLAPSAGPARLRDATLVVTRTGDAPVAAGLRVEVLLGITDDPGWLVPGLFYGENRVPDCERVFPRFEPGAHDPEAMVSHTWAFRADRCATPAVFARDTRGGAALVTGERSELGLSGVGLSLDPRTSRPALRLHFPYREEPVVYYGSAQPLPAEAPLHTWHRGESRTVTFRLGLLDADPHAYAPVLREVHERSRPGRGPAAWVGLEEAAELAAWGLYRWHYRPDPPVLLETAAFDREALGERGDRQAMHVGWVSGVPYAYALMRHARRTGRVDYRKAAEAVLDHIADNLAPAGTFWGQWTASRGWTTGWHPDRDRLHARTLAEATLFMLRALVEERRHGSDHPAWEHAVRGNLAVALAAQDADGHLGSAYHQATGAVLSRAGAAGLTWVPALIEAAEAFGLPAYLQAARRAGRCYARDLRSEFLCGAPEDVDLAPTSEDGYTAVMAYTALLEADGTPEWLGLARRAADWTLTFRYTYDVDFSPRTLLGRYGFRTRGGDQASPSNQHLHSYGLVCLPEMTRLARRTGDRYYLESTRENLDCFRQFVAREDGDFDAYRGMVSERFYQTACFQAKGMLLTLSHAWCAGLLLYAAESALELPELADRPEGRPEP</sequence>
<organism evidence="1 2">
    <name type="scientific">Streptomyces flaveolus</name>
    <dbReference type="NCBI Taxonomy" id="67297"/>
    <lineage>
        <taxon>Bacteria</taxon>
        <taxon>Bacillati</taxon>
        <taxon>Actinomycetota</taxon>
        <taxon>Actinomycetes</taxon>
        <taxon>Kitasatosporales</taxon>
        <taxon>Streptomycetaceae</taxon>
        <taxon>Streptomyces</taxon>
    </lineage>
</organism>
<keyword evidence="2" id="KW-1185">Reference proteome</keyword>
<dbReference type="SUPFAM" id="SSF48208">
    <property type="entry name" value="Six-hairpin glycosidases"/>
    <property type="match status" value="2"/>
</dbReference>
<proteinExistence type="predicted"/>
<accession>A0ABV3AMJ9</accession>
<reference evidence="1 2" key="1">
    <citation type="submission" date="2024-06" db="EMBL/GenBank/DDBJ databases">
        <title>The Natural Products Discovery Center: Release of the First 8490 Sequenced Strains for Exploring Actinobacteria Biosynthetic Diversity.</title>
        <authorList>
            <person name="Kalkreuter E."/>
            <person name="Kautsar S.A."/>
            <person name="Yang D."/>
            <person name="Bader C.D."/>
            <person name="Teijaro C.N."/>
            <person name="Fluegel L."/>
            <person name="Davis C.M."/>
            <person name="Simpson J.R."/>
            <person name="Lauterbach L."/>
            <person name="Steele A.D."/>
            <person name="Gui C."/>
            <person name="Meng S."/>
            <person name="Li G."/>
            <person name="Viehrig K."/>
            <person name="Ye F."/>
            <person name="Su P."/>
            <person name="Kiefer A.F."/>
            <person name="Nichols A."/>
            <person name="Cepeda A.J."/>
            <person name="Yan W."/>
            <person name="Fan B."/>
            <person name="Jiang Y."/>
            <person name="Adhikari A."/>
            <person name="Zheng C.-J."/>
            <person name="Schuster L."/>
            <person name="Cowan T.M."/>
            <person name="Smanski M.J."/>
            <person name="Chevrette M.G."/>
            <person name="De Carvalho L.P.S."/>
            <person name="Shen B."/>
        </authorList>
    </citation>
    <scope>NUCLEOTIDE SEQUENCE [LARGE SCALE GENOMIC DNA]</scope>
    <source>
        <strain evidence="1 2">NPDC020594</strain>
    </source>
</reference>
<dbReference type="Proteomes" id="UP001551011">
    <property type="component" value="Unassembled WGS sequence"/>
</dbReference>
<protein>
    <submittedName>
        <fullName evidence="1">Uncharacterized protein</fullName>
    </submittedName>
</protein>
<dbReference type="RefSeq" id="WP_234339889.1">
    <property type="nucleotide sequence ID" value="NZ_JBEXDP010000047.1"/>
</dbReference>
<evidence type="ECO:0000313" key="2">
    <source>
        <dbReference type="Proteomes" id="UP001551011"/>
    </source>
</evidence>
<evidence type="ECO:0000313" key="1">
    <source>
        <dbReference type="EMBL" id="MEU5713154.1"/>
    </source>
</evidence>
<name>A0ABV3AMJ9_9ACTN</name>
<dbReference type="EMBL" id="JBFAEG010000046">
    <property type="protein sequence ID" value="MEU5713154.1"/>
    <property type="molecule type" value="Genomic_DNA"/>
</dbReference>